<evidence type="ECO:0000313" key="5">
    <source>
        <dbReference type="Proteomes" id="UP000799302"/>
    </source>
</evidence>
<dbReference type="SUPFAM" id="SSF54506">
    <property type="entry name" value="Diaminopimelate epimerase-like"/>
    <property type="match status" value="2"/>
</dbReference>
<organism evidence="4 5">
    <name type="scientific">Microthyrium microscopicum</name>
    <dbReference type="NCBI Taxonomy" id="703497"/>
    <lineage>
        <taxon>Eukaryota</taxon>
        <taxon>Fungi</taxon>
        <taxon>Dikarya</taxon>
        <taxon>Ascomycota</taxon>
        <taxon>Pezizomycotina</taxon>
        <taxon>Dothideomycetes</taxon>
        <taxon>Dothideomycetes incertae sedis</taxon>
        <taxon>Microthyriales</taxon>
        <taxon>Microthyriaceae</taxon>
        <taxon>Microthyrium</taxon>
    </lineage>
</organism>
<evidence type="ECO:0000313" key="4">
    <source>
        <dbReference type="EMBL" id="KAF2668698.1"/>
    </source>
</evidence>
<dbReference type="Proteomes" id="UP000799302">
    <property type="component" value="Unassembled WGS sequence"/>
</dbReference>
<dbReference type="OrthoDB" id="10267539at2759"/>
<proteinExistence type="inferred from homology"/>
<feature type="region of interest" description="Disordered" evidence="3">
    <location>
        <begin position="1"/>
        <end position="20"/>
    </location>
</feature>
<evidence type="ECO:0000256" key="2">
    <source>
        <dbReference type="ARBA" id="ARBA00023235"/>
    </source>
</evidence>
<keyword evidence="2" id="KW-0413">Isomerase</keyword>
<sequence length="398" mass="42503">MATLRAQTRQKSTVQSSVPASYYRGGTSRGIMFHTPDLPASSKSRASLFLQAIGAPDPHGRQLNGMGAGVSSLSKICIIGTDDLPTDIDVTYTFIGIGIERDEVDYAGNCGNMASAVGPYAYNNRLLHAQEKADPGLYEREGEVTVSFVNTNTNTVIRGKFRVEGGQARVDDETSIDGVSGPGTGVMLDFIRPGGSKTGKLLPTGKVTERLAGYDVSCVDSANPCVFVRAKDLGVEPTILPDRLLEDHATRATLEKIRTEAAVAMGLIKAGEEPPRVIPKIALVSPTQDQTTLSGKVNSASELDLIIRFISDAQPHRASPLTGTLCTATAAKIAGSVVNECLSERLALENYVTIGHPSGKIQVDAQMDENGDVESARVLRTTRRLFEGKVFWNDHGEA</sequence>
<evidence type="ECO:0000256" key="1">
    <source>
        <dbReference type="ARBA" id="ARBA00007673"/>
    </source>
</evidence>
<dbReference type="EMBL" id="MU004236">
    <property type="protein sequence ID" value="KAF2668698.1"/>
    <property type="molecule type" value="Genomic_DNA"/>
</dbReference>
<dbReference type="PANTHER" id="PTHR43709:SF2">
    <property type="entry name" value="DUF453 DOMAIN PROTEIN (AFU_ORTHOLOGUE AFUA_6G00360)"/>
    <property type="match status" value="1"/>
</dbReference>
<dbReference type="Gene3D" id="3.10.310.10">
    <property type="entry name" value="Diaminopimelate Epimerase, Chain A, domain 1"/>
    <property type="match status" value="2"/>
</dbReference>
<feature type="compositionally biased region" description="Polar residues" evidence="3">
    <location>
        <begin position="1"/>
        <end position="19"/>
    </location>
</feature>
<comment type="similarity">
    <text evidence="1">Belongs to the PrpF family.</text>
</comment>
<dbReference type="InterPro" id="IPR007400">
    <property type="entry name" value="PrpF-like"/>
</dbReference>
<dbReference type="AlphaFoldDB" id="A0A6A6UC64"/>
<accession>A0A6A6UC64</accession>
<evidence type="ECO:0000256" key="3">
    <source>
        <dbReference type="SAM" id="MobiDB-lite"/>
    </source>
</evidence>
<reference evidence="4" key="1">
    <citation type="journal article" date="2020" name="Stud. Mycol.">
        <title>101 Dothideomycetes genomes: a test case for predicting lifestyles and emergence of pathogens.</title>
        <authorList>
            <person name="Haridas S."/>
            <person name="Albert R."/>
            <person name="Binder M."/>
            <person name="Bloem J."/>
            <person name="Labutti K."/>
            <person name="Salamov A."/>
            <person name="Andreopoulos B."/>
            <person name="Baker S."/>
            <person name="Barry K."/>
            <person name="Bills G."/>
            <person name="Bluhm B."/>
            <person name="Cannon C."/>
            <person name="Castanera R."/>
            <person name="Culley D."/>
            <person name="Daum C."/>
            <person name="Ezra D."/>
            <person name="Gonzalez J."/>
            <person name="Henrissat B."/>
            <person name="Kuo A."/>
            <person name="Liang C."/>
            <person name="Lipzen A."/>
            <person name="Lutzoni F."/>
            <person name="Magnuson J."/>
            <person name="Mondo S."/>
            <person name="Nolan M."/>
            <person name="Ohm R."/>
            <person name="Pangilinan J."/>
            <person name="Park H.-J."/>
            <person name="Ramirez L."/>
            <person name="Alfaro M."/>
            <person name="Sun H."/>
            <person name="Tritt A."/>
            <person name="Yoshinaga Y."/>
            <person name="Zwiers L.-H."/>
            <person name="Turgeon B."/>
            <person name="Goodwin S."/>
            <person name="Spatafora J."/>
            <person name="Crous P."/>
            <person name="Grigoriev I."/>
        </authorList>
    </citation>
    <scope>NUCLEOTIDE SEQUENCE</scope>
    <source>
        <strain evidence="4">CBS 115976</strain>
    </source>
</reference>
<protein>
    <submittedName>
        <fullName evidence="4">DUF453 domain protein</fullName>
    </submittedName>
</protein>
<name>A0A6A6UC64_9PEZI</name>
<dbReference type="GO" id="GO:0016853">
    <property type="term" value="F:isomerase activity"/>
    <property type="evidence" value="ECO:0007669"/>
    <property type="project" value="UniProtKB-KW"/>
</dbReference>
<keyword evidence="5" id="KW-1185">Reference proteome</keyword>
<dbReference type="PANTHER" id="PTHR43709">
    <property type="entry name" value="ACONITATE ISOMERASE-RELATED"/>
    <property type="match status" value="1"/>
</dbReference>
<dbReference type="Pfam" id="PF04303">
    <property type="entry name" value="PrpF"/>
    <property type="match status" value="1"/>
</dbReference>
<gene>
    <name evidence="4" type="ORF">BT63DRAFT_447279</name>
</gene>